<sequence>MATSDKSFNGELLESIFKTSKKTIQEYVREIERNNRYRSCRQDTGSGYILDDRARLIDLYEACLQQDAHIRSVVETLESQILGDRYMLARVNEKGKYIKDVANSLKIQGSQFDKIIKGIVESKLYGYTLLEIMPHTDPRTGRLAEVNIIERRNVLPDQKTVLKRQGLWEPHWDLHDPAYYRCYVLVNSGDLGLFSATTPLILAKKFTVANYVNFSHTYGQPIIHGKTVSESNADRKRLANEIANAAQNKVVVTGIEDEVDIKTFTMSNSEKIYTGLIEFVNKEVANLVLGSESMAGGMQSYVGSTKAHQDIFRDRIEVYRRYIENIMNEEIIPRLVAIGYIPGGLEFRYSNRIEMSNEDRIKLYSLITDKYEVAADEIEKEFGINVGRQLNVIPGLGFGAEGGSSGLSHNDRGIMSDEEYFRRYGRPRGAKVGNFLRGAE</sequence>
<proteinExistence type="predicted"/>
<evidence type="ECO:0000313" key="3">
    <source>
        <dbReference type="Proteomes" id="UP000466952"/>
    </source>
</evidence>
<dbReference type="Proteomes" id="UP001196342">
    <property type="component" value="Unassembled WGS sequence"/>
</dbReference>
<evidence type="ECO:0000313" key="1">
    <source>
        <dbReference type="EMBL" id="KAB4211863.1"/>
    </source>
</evidence>
<dbReference type="EMBL" id="WCTR01000008">
    <property type="protein sequence ID" value="KAB4211863.1"/>
    <property type="molecule type" value="Genomic_DNA"/>
</dbReference>
<evidence type="ECO:0000313" key="2">
    <source>
        <dbReference type="EMBL" id="MBT8725023.1"/>
    </source>
</evidence>
<comment type="caution">
    <text evidence="1">The sequence shown here is derived from an EMBL/GenBank/DDBJ whole genome shotgun (WGS) entry which is preliminary data.</text>
</comment>
<reference evidence="2 4" key="2">
    <citation type="submission" date="2020-12" db="EMBL/GenBank/DDBJ databases">
        <title>Microorganisms.</title>
        <authorList>
            <person name="Matos J."/>
            <person name="Faleiro L."/>
            <person name="Duarte I."/>
        </authorList>
    </citation>
    <scope>NUCLEOTIDE SEQUENCE [LARGE SCALE GENOMIC DNA]</scope>
    <source>
        <strain evidence="2 4">PtFD3Pch2</strain>
    </source>
</reference>
<dbReference type="EMBL" id="JAFBJK010000002">
    <property type="protein sequence ID" value="MBT8725023.1"/>
    <property type="molecule type" value="Genomic_DNA"/>
</dbReference>
<name>A0A139KAI9_BACUN</name>
<dbReference type="Pfam" id="PF06074">
    <property type="entry name" value="Portal_Mu"/>
    <property type="match status" value="1"/>
</dbReference>
<dbReference type="RefSeq" id="WP_004303969.1">
    <property type="nucleotide sequence ID" value="NZ_CACRTC010000020.1"/>
</dbReference>
<reference evidence="1 3" key="1">
    <citation type="journal article" date="2019" name="Nat. Med.">
        <title>A library of human gut bacterial isolates paired with longitudinal multiomics data enables mechanistic microbiome research.</title>
        <authorList>
            <person name="Poyet M."/>
            <person name="Groussin M."/>
            <person name="Gibbons S.M."/>
            <person name="Avila-Pacheco J."/>
            <person name="Jiang X."/>
            <person name="Kearney S.M."/>
            <person name="Perrotta A.R."/>
            <person name="Berdy B."/>
            <person name="Zhao S."/>
            <person name="Lieberman T.D."/>
            <person name="Swanson P.K."/>
            <person name="Smith M."/>
            <person name="Roesemann S."/>
            <person name="Alexander J.E."/>
            <person name="Rich S.A."/>
            <person name="Livny J."/>
            <person name="Vlamakis H."/>
            <person name="Clish C."/>
            <person name="Bullock K."/>
            <person name="Deik A."/>
            <person name="Scott J."/>
            <person name="Pierce K.A."/>
            <person name="Xavier R.J."/>
            <person name="Alm E.J."/>
        </authorList>
    </citation>
    <scope>NUCLEOTIDE SEQUENCE [LARGE SCALE GENOMIC DNA]</scope>
    <source>
        <strain evidence="1 3">BIOML-A11</strain>
    </source>
</reference>
<gene>
    <name evidence="1" type="ORF">GAP55_12870</name>
    <name evidence="2" type="ORF">JQN06_02390</name>
</gene>
<organism evidence="1 3">
    <name type="scientific">Bacteroides uniformis</name>
    <dbReference type="NCBI Taxonomy" id="820"/>
    <lineage>
        <taxon>Bacteria</taxon>
        <taxon>Pseudomonadati</taxon>
        <taxon>Bacteroidota</taxon>
        <taxon>Bacteroidia</taxon>
        <taxon>Bacteroidales</taxon>
        <taxon>Bacteroidaceae</taxon>
        <taxon>Bacteroides</taxon>
    </lineage>
</organism>
<dbReference type="InterPro" id="IPR009279">
    <property type="entry name" value="Portal_Mu"/>
</dbReference>
<keyword evidence="4" id="KW-1185">Reference proteome</keyword>
<accession>A0A139KAI9</accession>
<evidence type="ECO:0000313" key="4">
    <source>
        <dbReference type="Proteomes" id="UP001196342"/>
    </source>
</evidence>
<dbReference type="AlphaFoldDB" id="A0A139KAI9"/>
<protein>
    <submittedName>
        <fullName evidence="1">DUF935 family protein</fullName>
    </submittedName>
</protein>
<dbReference type="Proteomes" id="UP000466952">
    <property type="component" value="Unassembled WGS sequence"/>
</dbReference>